<evidence type="ECO:0000256" key="2">
    <source>
        <dbReference type="ARBA" id="ARBA00022598"/>
    </source>
</evidence>
<evidence type="ECO:0000256" key="3">
    <source>
        <dbReference type="ARBA" id="ARBA00022741"/>
    </source>
</evidence>
<dbReference type="InterPro" id="IPR004364">
    <property type="entry name" value="Aa-tRNA-synt_II"/>
</dbReference>
<dbReference type="GO" id="GO:0005737">
    <property type="term" value="C:cytoplasm"/>
    <property type="evidence" value="ECO:0007669"/>
    <property type="project" value="UniProtKB-SubCell"/>
</dbReference>
<dbReference type="GO" id="GO:0050560">
    <property type="term" value="F:aspartate-tRNA(Asn) ligase activity"/>
    <property type="evidence" value="ECO:0007669"/>
    <property type="project" value="UniProtKB-EC"/>
</dbReference>
<accession>A0A2H0LMZ2</accession>
<organism evidence="9 10">
    <name type="scientific">Candidatus Abzuiibacterium crystallinum</name>
    <dbReference type="NCBI Taxonomy" id="1974748"/>
    <lineage>
        <taxon>Bacteria</taxon>
        <taxon>Pseudomonadati</taxon>
        <taxon>Candidatus Omnitrophota</taxon>
        <taxon>Candidatus Abzuiibacterium</taxon>
    </lineage>
</organism>
<comment type="similarity">
    <text evidence="1 7">Belongs to the class-II aminoacyl-tRNA synthetase family. Type 1 subfamily.</text>
</comment>
<gene>
    <name evidence="7" type="primary">aspS</name>
    <name evidence="9" type="ORF">COV74_07740</name>
</gene>
<feature type="binding site" evidence="7">
    <location>
        <position position="175"/>
    </location>
    <ligand>
        <name>L-aspartate</name>
        <dbReference type="ChEBI" id="CHEBI:29991"/>
    </ligand>
</feature>
<feature type="binding site" evidence="7">
    <location>
        <position position="450"/>
    </location>
    <ligand>
        <name>L-aspartate</name>
        <dbReference type="ChEBI" id="CHEBI:29991"/>
    </ligand>
</feature>
<dbReference type="GO" id="GO:0003676">
    <property type="term" value="F:nucleic acid binding"/>
    <property type="evidence" value="ECO:0007669"/>
    <property type="project" value="InterPro"/>
</dbReference>
<keyword evidence="7" id="KW-0963">Cytoplasm</keyword>
<keyword evidence="5 7" id="KW-0648">Protein biosynthesis</keyword>
<dbReference type="InterPro" id="IPR047090">
    <property type="entry name" value="AspRS_core"/>
</dbReference>
<feature type="binding site" evidence="7">
    <location>
        <begin position="536"/>
        <end position="539"/>
    </location>
    <ligand>
        <name>ATP</name>
        <dbReference type="ChEBI" id="CHEBI:30616"/>
    </ligand>
</feature>
<dbReference type="InterPro" id="IPR002312">
    <property type="entry name" value="Asp/Asn-tRNA-synth_IIb"/>
</dbReference>
<feature type="binding site" evidence="7">
    <location>
        <position position="491"/>
    </location>
    <ligand>
        <name>L-aspartate</name>
        <dbReference type="ChEBI" id="CHEBI:29991"/>
    </ligand>
</feature>
<feature type="binding site" evidence="7">
    <location>
        <position position="484"/>
    </location>
    <ligand>
        <name>ATP</name>
        <dbReference type="ChEBI" id="CHEBI:30616"/>
    </ligand>
</feature>
<dbReference type="GO" id="GO:0005524">
    <property type="term" value="F:ATP binding"/>
    <property type="evidence" value="ECO:0007669"/>
    <property type="project" value="UniProtKB-UniRule"/>
</dbReference>
<dbReference type="AlphaFoldDB" id="A0A2H0LMZ2"/>
<feature type="binding site" evidence="7">
    <location>
        <begin position="221"/>
        <end position="223"/>
    </location>
    <ligand>
        <name>ATP</name>
        <dbReference type="ChEBI" id="CHEBI:30616"/>
    </ligand>
</feature>
<dbReference type="PROSITE" id="PS50862">
    <property type="entry name" value="AA_TRNA_LIGASE_II"/>
    <property type="match status" value="1"/>
</dbReference>
<evidence type="ECO:0000256" key="1">
    <source>
        <dbReference type="ARBA" id="ARBA00006303"/>
    </source>
</evidence>
<dbReference type="PRINTS" id="PR01042">
    <property type="entry name" value="TRNASYNTHASP"/>
</dbReference>
<dbReference type="HAMAP" id="MF_00044">
    <property type="entry name" value="Asp_tRNA_synth_type1"/>
    <property type="match status" value="1"/>
</dbReference>
<dbReference type="InterPro" id="IPR047089">
    <property type="entry name" value="Asp-tRNA-ligase_1_N"/>
</dbReference>
<sequence>MLRTHHCAELSKADIGKTVTLCGWVDARRDHGGLLFIDLRDRWGKTQMVFDPTKAKAVHDAANKLRSEYVISVTGQVAARPQGTVNKKIPTGEIELIVSELKLLSESETPPFEILDQMEVSEEIRLRYRFLDIRRHTMMNRLLTRSKITTTVRQYLDGQQFAEIETPYLTKSTPEGARDFLVPSRLTPGTFYALPQSPQLFKQMLMVSGVDRYFQIARCFRDEDLRADRQLEHTQIDIEMSFITEEDIHTLIEGMMAVIFRDVMDQSLNTPFQRLTYADAMNQYGSDKPDLRFGLPLKELTEIFRVTQFKVFQANIASGGVVKGLKVGGKIFSRKELDDFTQVAKDFGAKGLVWLKVKSIASSELESPIAKFLSPDEIKGLIKALELKDGDTAFLVSDEWETTCVVLGELRCRLAKELKLINHESFCFLWIVDFPLLEWNPDEKRWQAKHHPFTSPKEADMTSLRDKPAQARARAYDLVLNGTEIGGGSIRIHSQKVQQEMFKVLGISDEEVQSRFGFFLRALQYGAPPHGGIALGLDRLTAMLLRLESIREVIAFPKTQKGTCLLSEAPSSVADKQLKELHIRIKT</sequence>
<name>A0A2H0LMZ2_9BACT</name>
<comment type="function">
    <text evidence="7">Aspartyl-tRNA synthetase with relaxed tRNA specificity since it is able to aspartylate not only its cognate tRNA(Asp) but also tRNA(Asn). Reaction proceeds in two steps: L-aspartate is first activated by ATP to form Asp-AMP and then transferred to the acceptor end of tRNA(Asp/Asn).</text>
</comment>
<keyword evidence="6 7" id="KW-0030">Aminoacyl-tRNA synthetase</keyword>
<keyword evidence="3 7" id="KW-0547">Nucleotide-binding</keyword>
<comment type="caution">
    <text evidence="9">The sequence shown here is derived from an EMBL/GenBank/DDBJ whole genome shotgun (WGS) entry which is preliminary data.</text>
</comment>
<dbReference type="Proteomes" id="UP000230859">
    <property type="component" value="Unassembled WGS sequence"/>
</dbReference>
<dbReference type="InterPro" id="IPR004524">
    <property type="entry name" value="Asp-tRNA-ligase_1"/>
</dbReference>
<evidence type="ECO:0000256" key="6">
    <source>
        <dbReference type="ARBA" id="ARBA00023146"/>
    </source>
</evidence>
<dbReference type="InterPro" id="IPR029351">
    <property type="entry name" value="GAD_dom"/>
</dbReference>
<comment type="subunit">
    <text evidence="7">Homodimer.</text>
</comment>
<dbReference type="Gene3D" id="3.30.1360.30">
    <property type="entry name" value="GAD-like domain"/>
    <property type="match status" value="1"/>
</dbReference>
<comment type="catalytic activity">
    <reaction evidence="7">
        <text>tRNA(Asx) + L-aspartate + ATP = L-aspartyl-tRNA(Asx) + AMP + diphosphate</text>
        <dbReference type="Rhea" id="RHEA:18349"/>
        <dbReference type="Rhea" id="RHEA-COMP:9710"/>
        <dbReference type="Rhea" id="RHEA-COMP:9711"/>
        <dbReference type="ChEBI" id="CHEBI:29991"/>
        <dbReference type="ChEBI" id="CHEBI:30616"/>
        <dbReference type="ChEBI" id="CHEBI:33019"/>
        <dbReference type="ChEBI" id="CHEBI:78442"/>
        <dbReference type="ChEBI" id="CHEBI:78516"/>
        <dbReference type="ChEBI" id="CHEBI:456215"/>
        <dbReference type="EC" id="6.1.1.23"/>
    </reaction>
</comment>
<evidence type="ECO:0000313" key="10">
    <source>
        <dbReference type="Proteomes" id="UP000230859"/>
    </source>
</evidence>
<dbReference type="InterPro" id="IPR004365">
    <property type="entry name" value="NA-bd_OB_tRNA"/>
</dbReference>
<feature type="domain" description="Aminoacyl-transfer RNA synthetases class-II family profile" evidence="8">
    <location>
        <begin position="145"/>
        <end position="557"/>
    </location>
</feature>
<dbReference type="InterPro" id="IPR012340">
    <property type="entry name" value="NA-bd_OB-fold"/>
</dbReference>
<dbReference type="SUPFAM" id="SSF55261">
    <property type="entry name" value="GAD domain-like"/>
    <property type="match status" value="1"/>
</dbReference>
<dbReference type="Gene3D" id="2.40.50.140">
    <property type="entry name" value="Nucleic acid-binding proteins"/>
    <property type="match status" value="1"/>
</dbReference>
<dbReference type="Pfam" id="PF01336">
    <property type="entry name" value="tRNA_anti-codon"/>
    <property type="match status" value="1"/>
</dbReference>
<dbReference type="GO" id="GO:0004815">
    <property type="term" value="F:aspartate-tRNA ligase activity"/>
    <property type="evidence" value="ECO:0007669"/>
    <property type="project" value="UniProtKB-UniRule"/>
</dbReference>
<dbReference type="CDD" id="cd00777">
    <property type="entry name" value="AspRS_core"/>
    <property type="match status" value="1"/>
</dbReference>
<evidence type="ECO:0000256" key="4">
    <source>
        <dbReference type="ARBA" id="ARBA00022840"/>
    </source>
</evidence>
<feature type="region of interest" description="Aspartate" evidence="7">
    <location>
        <begin position="199"/>
        <end position="202"/>
    </location>
</feature>
<evidence type="ECO:0000256" key="5">
    <source>
        <dbReference type="ARBA" id="ARBA00022917"/>
    </source>
</evidence>
<dbReference type="NCBIfam" id="TIGR00459">
    <property type="entry name" value="aspS_bact"/>
    <property type="match status" value="1"/>
</dbReference>
<dbReference type="Pfam" id="PF00152">
    <property type="entry name" value="tRNA-synt_2"/>
    <property type="match status" value="1"/>
</dbReference>
<feature type="binding site" evidence="7">
    <location>
        <position position="230"/>
    </location>
    <ligand>
        <name>ATP</name>
        <dbReference type="ChEBI" id="CHEBI:30616"/>
    </ligand>
</feature>
<feature type="binding site" evidence="7">
    <location>
        <position position="221"/>
    </location>
    <ligand>
        <name>L-aspartate</name>
        <dbReference type="ChEBI" id="CHEBI:29991"/>
    </ligand>
</feature>
<dbReference type="GO" id="GO:0006422">
    <property type="term" value="P:aspartyl-tRNA aminoacylation"/>
    <property type="evidence" value="ECO:0007669"/>
    <property type="project" value="UniProtKB-UniRule"/>
</dbReference>
<dbReference type="InterPro" id="IPR006195">
    <property type="entry name" value="aa-tRNA-synth_II"/>
</dbReference>
<evidence type="ECO:0000259" key="8">
    <source>
        <dbReference type="PROSITE" id="PS50862"/>
    </source>
</evidence>
<keyword evidence="2 7" id="KW-0436">Ligase</keyword>
<dbReference type="NCBIfam" id="NF001750">
    <property type="entry name" value="PRK00476.1"/>
    <property type="match status" value="1"/>
</dbReference>
<dbReference type="Gene3D" id="3.30.930.10">
    <property type="entry name" value="Bira Bifunctional Protein, Domain 2"/>
    <property type="match status" value="1"/>
</dbReference>
<dbReference type="InterPro" id="IPR045864">
    <property type="entry name" value="aa-tRNA-synth_II/BPL/LPL"/>
</dbReference>
<keyword evidence="4 7" id="KW-0067">ATP-binding</keyword>
<dbReference type="PANTHER" id="PTHR22594:SF5">
    <property type="entry name" value="ASPARTATE--TRNA LIGASE, MITOCHONDRIAL"/>
    <property type="match status" value="1"/>
</dbReference>
<feature type="site" description="Important for tRNA non-discrimination" evidence="7">
    <location>
        <position position="31"/>
    </location>
</feature>
<reference evidence="9 10" key="1">
    <citation type="submission" date="2017-09" db="EMBL/GenBank/DDBJ databases">
        <title>Depth-based differentiation of microbial function through sediment-hosted aquifers and enrichment of novel symbionts in the deep terrestrial subsurface.</title>
        <authorList>
            <person name="Probst A.J."/>
            <person name="Ladd B."/>
            <person name="Jarett J.K."/>
            <person name="Geller-Mcgrath D.E."/>
            <person name="Sieber C.M."/>
            <person name="Emerson J.B."/>
            <person name="Anantharaman K."/>
            <person name="Thomas B.C."/>
            <person name="Malmstrom R."/>
            <person name="Stieglmeier M."/>
            <person name="Klingl A."/>
            <person name="Woyke T."/>
            <person name="Ryan C.M."/>
            <person name="Banfield J.F."/>
        </authorList>
    </citation>
    <scope>NUCLEOTIDE SEQUENCE [LARGE SCALE GENOMIC DNA]</scope>
    <source>
        <strain evidence="9">CG11_big_fil_rev_8_21_14_0_20_45_26</strain>
    </source>
</reference>
<dbReference type="SUPFAM" id="SSF50249">
    <property type="entry name" value="Nucleic acid-binding proteins"/>
    <property type="match status" value="1"/>
</dbReference>
<dbReference type="Pfam" id="PF02938">
    <property type="entry name" value="GAD"/>
    <property type="match status" value="1"/>
</dbReference>
<dbReference type="SUPFAM" id="SSF55681">
    <property type="entry name" value="Class II aaRS and biotin synthetases"/>
    <property type="match status" value="1"/>
</dbReference>
<dbReference type="EMBL" id="PCVY01000063">
    <property type="protein sequence ID" value="PIQ85706.1"/>
    <property type="molecule type" value="Genomic_DNA"/>
</dbReference>
<evidence type="ECO:0000313" key="9">
    <source>
        <dbReference type="EMBL" id="PIQ85706.1"/>
    </source>
</evidence>
<dbReference type="InterPro" id="IPR004115">
    <property type="entry name" value="GAD-like_sf"/>
</dbReference>
<proteinExistence type="inferred from homology"/>
<evidence type="ECO:0000256" key="7">
    <source>
        <dbReference type="HAMAP-Rule" id="MF_00044"/>
    </source>
</evidence>
<protein>
    <recommendedName>
        <fullName evidence="7">Aspartate--tRNA(Asp/Asn) ligase</fullName>
        <ecNumber evidence="7">6.1.1.23</ecNumber>
    </recommendedName>
    <alternativeName>
        <fullName evidence="7">Aspartyl-tRNA synthetase</fullName>
        <shortName evidence="7">AspRS</shortName>
    </alternativeName>
    <alternativeName>
        <fullName evidence="7">Non-discriminating aspartyl-tRNA synthetase</fullName>
        <shortName evidence="7">ND-AspRS</shortName>
    </alternativeName>
</protein>
<comment type="subcellular location">
    <subcellularLocation>
        <location evidence="7">Cytoplasm</location>
    </subcellularLocation>
</comment>
<dbReference type="EC" id="6.1.1.23" evidence="7"/>
<dbReference type="PANTHER" id="PTHR22594">
    <property type="entry name" value="ASPARTYL/LYSYL-TRNA SYNTHETASE"/>
    <property type="match status" value="1"/>
</dbReference>
<dbReference type="CDD" id="cd04317">
    <property type="entry name" value="EcAspRS_like_N"/>
    <property type="match status" value="1"/>
</dbReference>
<feature type="site" description="Important for tRNA non-discrimination" evidence="7">
    <location>
        <position position="83"/>
    </location>
</feature>